<organism evidence="5 6">
    <name type="scientific">Microbacterium testaceum</name>
    <name type="common">Aureobacterium testaceum</name>
    <name type="synonym">Brevibacterium testaceum</name>
    <dbReference type="NCBI Taxonomy" id="2033"/>
    <lineage>
        <taxon>Bacteria</taxon>
        <taxon>Bacillati</taxon>
        <taxon>Actinomycetota</taxon>
        <taxon>Actinomycetes</taxon>
        <taxon>Micrococcales</taxon>
        <taxon>Microbacteriaceae</taxon>
        <taxon>Microbacterium</taxon>
    </lineage>
</organism>
<dbReference type="InterPro" id="IPR054613">
    <property type="entry name" value="Peptidase_S78_dom"/>
</dbReference>
<protein>
    <recommendedName>
        <fullName evidence="4">Prohead serine protease domain-containing protein</fullName>
    </recommendedName>
</protein>
<evidence type="ECO:0000313" key="6">
    <source>
        <dbReference type="Proteomes" id="UP000072189"/>
    </source>
</evidence>
<keyword evidence="2" id="KW-0645">Protease</keyword>
<dbReference type="Pfam" id="PF04586">
    <property type="entry name" value="Peptidase_S78"/>
    <property type="match status" value="1"/>
</dbReference>
<accession>A0A147F4S1</accession>
<dbReference type="Proteomes" id="UP000072189">
    <property type="component" value="Unassembled WGS sequence"/>
</dbReference>
<feature type="domain" description="Prohead serine protease" evidence="4">
    <location>
        <begin position="13"/>
        <end position="166"/>
    </location>
</feature>
<proteinExistence type="predicted"/>
<keyword evidence="3" id="KW-0378">Hydrolase</keyword>
<evidence type="ECO:0000256" key="3">
    <source>
        <dbReference type="ARBA" id="ARBA00022801"/>
    </source>
</evidence>
<evidence type="ECO:0000256" key="1">
    <source>
        <dbReference type="ARBA" id="ARBA00022612"/>
    </source>
</evidence>
<reference evidence="5 6" key="1">
    <citation type="journal article" date="2016" name="Front. Microbiol.">
        <title>Genomic Resource of Rice Seed Associated Bacteria.</title>
        <authorList>
            <person name="Midha S."/>
            <person name="Bansal K."/>
            <person name="Sharma S."/>
            <person name="Kumar N."/>
            <person name="Patil P.P."/>
            <person name="Chaudhry V."/>
            <person name="Patil P.B."/>
        </authorList>
    </citation>
    <scope>NUCLEOTIDE SEQUENCE [LARGE SCALE GENOMIC DNA]</scope>
    <source>
        <strain evidence="5 6">RSA3</strain>
    </source>
</reference>
<name>A0A147F4S1_MICTE</name>
<dbReference type="PATRIC" id="fig|2033.7.peg.3670"/>
<comment type="caution">
    <text evidence="5">The sequence shown here is derived from an EMBL/GenBank/DDBJ whole genome shotgun (WGS) entry which is preliminary data.</text>
</comment>
<sequence length="196" mass="21806">MRTFERRVFPLTDIQIRAADDAEQRLHFTGRAVVYDQLSADLGGWQEVIRPGAATRTLAAEPDVRFLINHDANRLLARTRASTLRLSEDDAGVLVDADMANVSYARDAAVSLERGDMTQMSFGFWVVSGGWAGGSLYEVREFDFDGGDVSVVTYPAYPQTSAELRSLAERHVAAEAGYPLQRAKDRLRLLEMQHSL</sequence>
<evidence type="ECO:0000259" key="4">
    <source>
        <dbReference type="Pfam" id="PF04586"/>
    </source>
</evidence>
<dbReference type="InterPro" id="IPR006433">
    <property type="entry name" value="Prohead_protease"/>
</dbReference>
<evidence type="ECO:0000256" key="2">
    <source>
        <dbReference type="ARBA" id="ARBA00022670"/>
    </source>
</evidence>
<dbReference type="NCBIfam" id="TIGR01543">
    <property type="entry name" value="proheadase_HK97"/>
    <property type="match status" value="1"/>
</dbReference>
<dbReference type="GO" id="GO:0006508">
    <property type="term" value="P:proteolysis"/>
    <property type="evidence" value="ECO:0007669"/>
    <property type="project" value="UniProtKB-KW"/>
</dbReference>
<dbReference type="GO" id="GO:0008233">
    <property type="term" value="F:peptidase activity"/>
    <property type="evidence" value="ECO:0007669"/>
    <property type="project" value="UniProtKB-KW"/>
</dbReference>
<dbReference type="EMBL" id="LDRV01000093">
    <property type="protein sequence ID" value="KTS09092.1"/>
    <property type="molecule type" value="Genomic_DNA"/>
</dbReference>
<gene>
    <name evidence="5" type="ORF">RSA3_14170</name>
</gene>
<evidence type="ECO:0000313" key="5">
    <source>
        <dbReference type="EMBL" id="KTS09092.1"/>
    </source>
</evidence>
<dbReference type="AlphaFoldDB" id="A0A147F4S1"/>
<keyword evidence="1" id="KW-1188">Viral release from host cell</keyword>